<dbReference type="PANTHER" id="PTHR42988:SF2">
    <property type="entry name" value="CYCLIC NUCLEOTIDE PHOSPHODIESTERASE CBUA0032-RELATED"/>
    <property type="match status" value="1"/>
</dbReference>
<proteinExistence type="inferred from homology"/>
<organism evidence="8 9">
    <name type="scientific">Candidatus Korobacter versatilis</name>
    <dbReference type="NCBI Taxonomy" id="658062"/>
    <lineage>
        <taxon>Bacteria</taxon>
        <taxon>Pseudomonadati</taxon>
        <taxon>Acidobacteriota</taxon>
        <taxon>Terriglobia</taxon>
        <taxon>Terriglobales</taxon>
        <taxon>Candidatus Korobacteraceae</taxon>
        <taxon>Candidatus Korobacter</taxon>
    </lineage>
</organism>
<reference evidence="8" key="1">
    <citation type="submission" date="2020-07" db="EMBL/GenBank/DDBJ databases">
        <title>Huge and variable diversity of episymbiotic CPR bacteria and DPANN archaea in groundwater ecosystems.</title>
        <authorList>
            <person name="He C.Y."/>
            <person name="Keren R."/>
            <person name="Whittaker M."/>
            <person name="Farag I.F."/>
            <person name="Doudna J."/>
            <person name="Cate J.H.D."/>
            <person name="Banfield J.F."/>
        </authorList>
    </citation>
    <scope>NUCLEOTIDE SEQUENCE</scope>
    <source>
        <strain evidence="8">NC_groundwater_580_Pr5_B-0.1um_64_19</strain>
    </source>
</reference>
<evidence type="ECO:0000313" key="8">
    <source>
        <dbReference type="EMBL" id="MBI2677995.1"/>
    </source>
</evidence>
<dbReference type="SUPFAM" id="SSF56300">
    <property type="entry name" value="Metallo-dependent phosphatases"/>
    <property type="match status" value="1"/>
</dbReference>
<comment type="caution">
    <text evidence="8">The sequence shown here is derived from an EMBL/GenBank/DDBJ whole genome shotgun (WGS) entry which is preliminary data.</text>
</comment>
<keyword evidence="1" id="KW-0479">Metal-binding</keyword>
<comment type="similarity">
    <text evidence="4">Belongs to the cyclic nucleotide phosphodiesterase class-III family.</text>
</comment>
<feature type="domain" description="Calcineurin-like phosphoesterase" evidence="7">
    <location>
        <begin position="46"/>
        <end position="260"/>
    </location>
</feature>
<dbReference type="Pfam" id="PF00149">
    <property type="entry name" value="Metallophos"/>
    <property type="match status" value="1"/>
</dbReference>
<dbReference type="AlphaFoldDB" id="A0A932EQM7"/>
<evidence type="ECO:0000256" key="3">
    <source>
        <dbReference type="ARBA" id="ARBA00023004"/>
    </source>
</evidence>
<evidence type="ECO:0000256" key="2">
    <source>
        <dbReference type="ARBA" id="ARBA00022801"/>
    </source>
</evidence>
<gene>
    <name evidence="8" type="ORF">HYX28_04385</name>
</gene>
<evidence type="ECO:0000256" key="5">
    <source>
        <dbReference type="SAM" id="MobiDB-lite"/>
    </source>
</evidence>
<feature type="signal peptide" evidence="6">
    <location>
        <begin position="1"/>
        <end position="19"/>
    </location>
</feature>
<evidence type="ECO:0000313" key="9">
    <source>
        <dbReference type="Proteomes" id="UP000779809"/>
    </source>
</evidence>
<keyword evidence="3" id="KW-0408">Iron</keyword>
<evidence type="ECO:0000256" key="4">
    <source>
        <dbReference type="ARBA" id="ARBA00025742"/>
    </source>
</evidence>
<dbReference type="Gene3D" id="3.60.21.10">
    <property type="match status" value="1"/>
</dbReference>
<dbReference type="InterPro" id="IPR004843">
    <property type="entry name" value="Calcineurin-like_PHP"/>
</dbReference>
<sequence length="307" mass="34282">MPRKLLRVLLILLFLAAIAAVLIDTQSVKATPAADRKSDDAGGNIVIAQLSDSHIGLGSAPDASANLRRAVEMINQRNVDAVIVSGDVGERPQAWQEAREILKGLKAKVFIVPGNHDVHTNDVDRWRQNMGKDYDVFHVKNVTIIGLDSELLGNFDKFESHSVLPLPPETKAESDEMLGWLSKQADDEKRENAAEEPRGGGERSDRKLVFAMQHVPISRADGFPDDPKPYWTVQEPYRSRELELLHRLGVKHMFLGHWHKGMVYEADGITYHVAPATSWSPFDAPLGFAIHTIRPDGDVRTEFVYLQ</sequence>
<dbReference type="EMBL" id="JACPNR010000006">
    <property type="protein sequence ID" value="MBI2677995.1"/>
    <property type="molecule type" value="Genomic_DNA"/>
</dbReference>
<feature type="region of interest" description="Disordered" evidence="5">
    <location>
        <begin position="183"/>
        <end position="205"/>
    </location>
</feature>
<dbReference type="GO" id="GO:0016787">
    <property type="term" value="F:hydrolase activity"/>
    <property type="evidence" value="ECO:0007669"/>
    <property type="project" value="UniProtKB-KW"/>
</dbReference>
<protein>
    <submittedName>
        <fullName evidence="8">Metallophosphoesterase</fullName>
    </submittedName>
</protein>
<dbReference type="PANTHER" id="PTHR42988">
    <property type="entry name" value="PHOSPHOHYDROLASE"/>
    <property type="match status" value="1"/>
</dbReference>
<dbReference type="InterPro" id="IPR029052">
    <property type="entry name" value="Metallo-depent_PP-like"/>
</dbReference>
<evidence type="ECO:0000256" key="1">
    <source>
        <dbReference type="ARBA" id="ARBA00022723"/>
    </source>
</evidence>
<dbReference type="Proteomes" id="UP000779809">
    <property type="component" value="Unassembled WGS sequence"/>
</dbReference>
<dbReference type="GO" id="GO:0046872">
    <property type="term" value="F:metal ion binding"/>
    <property type="evidence" value="ECO:0007669"/>
    <property type="project" value="UniProtKB-KW"/>
</dbReference>
<dbReference type="InterPro" id="IPR050884">
    <property type="entry name" value="CNP_phosphodiesterase-III"/>
</dbReference>
<name>A0A932EQM7_9BACT</name>
<keyword evidence="2" id="KW-0378">Hydrolase</keyword>
<feature type="chain" id="PRO_5037418526" evidence="6">
    <location>
        <begin position="20"/>
        <end position="307"/>
    </location>
</feature>
<evidence type="ECO:0000259" key="7">
    <source>
        <dbReference type="Pfam" id="PF00149"/>
    </source>
</evidence>
<feature type="compositionally biased region" description="Basic and acidic residues" evidence="5">
    <location>
        <begin position="184"/>
        <end position="205"/>
    </location>
</feature>
<keyword evidence="6" id="KW-0732">Signal</keyword>
<evidence type="ECO:0000256" key="6">
    <source>
        <dbReference type="SAM" id="SignalP"/>
    </source>
</evidence>
<accession>A0A932EQM7</accession>